<dbReference type="Proteomes" id="UP001596380">
    <property type="component" value="Unassembled WGS sequence"/>
</dbReference>
<gene>
    <name evidence="8" type="ORF">ACFQKB_02025</name>
</gene>
<dbReference type="InterPro" id="IPR007016">
    <property type="entry name" value="O-antigen_ligase-rel_domated"/>
</dbReference>
<feature type="transmembrane region" description="Helical" evidence="6">
    <location>
        <begin position="339"/>
        <end position="364"/>
    </location>
</feature>
<evidence type="ECO:0000256" key="3">
    <source>
        <dbReference type="ARBA" id="ARBA00022989"/>
    </source>
</evidence>
<dbReference type="InterPro" id="IPR051533">
    <property type="entry name" value="WaaL-like"/>
</dbReference>
<reference evidence="9" key="1">
    <citation type="journal article" date="2019" name="Int. J. Syst. Evol. Microbiol.">
        <title>The Global Catalogue of Microorganisms (GCM) 10K type strain sequencing project: providing services to taxonomists for standard genome sequencing and annotation.</title>
        <authorList>
            <consortium name="The Broad Institute Genomics Platform"/>
            <consortium name="The Broad Institute Genome Sequencing Center for Infectious Disease"/>
            <person name="Wu L."/>
            <person name="Ma J."/>
        </authorList>
    </citation>
    <scope>NUCLEOTIDE SEQUENCE [LARGE SCALE GENOMIC DNA]</scope>
    <source>
        <strain evidence="9">JCM 3369</strain>
    </source>
</reference>
<evidence type="ECO:0000256" key="5">
    <source>
        <dbReference type="SAM" id="MobiDB-lite"/>
    </source>
</evidence>
<feature type="transmembrane region" description="Helical" evidence="6">
    <location>
        <begin position="227"/>
        <end position="257"/>
    </location>
</feature>
<feature type="compositionally biased region" description="Basic and acidic residues" evidence="5">
    <location>
        <begin position="507"/>
        <end position="527"/>
    </location>
</feature>
<keyword evidence="8" id="KW-0436">Ligase</keyword>
<feature type="transmembrane region" description="Helical" evidence="6">
    <location>
        <begin position="108"/>
        <end position="127"/>
    </location>
</feature>
<evidence type="ECO:0000313" key="9">
    <source>
        <dbReference type="Proteomes" id="UP001596380"/>
    </source>
</evidence>
<evidence type="ECO:0000256" key="6">
    <source>
        <dbReference type="SAM" id="Phobius"/>
    </source>
</evidence>
<feature type="region of interest" description="Disordered" evidence="5">
    <location>
        <begin position="428"/>
        <end position="562"/>
    </location>
</feature>
<feature type="transmembrane region" description="Helical" evidence="6">
    <location>
        <begin position="139"/>
        <end position="158"/>
    </location>
</feature>
<keyword evidence="2 6" id="KW-0812">Transmembrane</keyword>
<evidence type="ECO:0000256" key="2">
    <source>
        <dbReference type="ARBA" id="ARBA00022692"/>
    </source>
</evidence>
<feature type="compositionally biased region" description="Gly residues" evidence="5">
    <location>
        <begin position="495"/>
        <end position="506"/>
    </location>
</feature>
<dbReference type="PANTHER" id="PTHR37422:SF13">
    <property type="entry name" value="LIPOPOLYSACCHARIDE BIOSYNTHESIS PROTEIN PA4999-RELATED"/>
    <property type="match status" value="1"/>
</dbReference>
<dbReference type="Pfam" id="PF04932">
    <property type="entry name" value="Wzy_C"/>
    <property type="match status" value="1"/>
</dbReference>
<feature type="domain" description="O-antigen ligase-related" evidence="7">
    <location>
        <begin position="227"/>
        <end position="355"/>
    </location>
</feature>
<sequence length="562" mass="57919">MTPAAGRAADPIVDPATVLTVFVVTLTLLPARYVLGPLGAAGTPAGVMAVLCLFWYLAAMINPATTPLRGRQPLRAVMLVLLCSMLASYAAAMGRNLPALETNGADRGLILVAGWVGIALLAADGITRLDRLEDVRRRLVLCCTIVGVLGLVQFFTGLDVASHLAFPGLQANTEFSSVLSRDGFNRPMATATHPIELGVVLVMALPLALHGLLYAPKGRRARRCLPVLVLLVTIPMTVSRSAILGLLVVGLVMLPVWPGRLRFWSLVVGGAGTVVMSAAVPGLIGTVSKLVLNIGSDSSTTARTDDYTAVARSVHDRPLFGQGFGTYLPRVYRILDNQYLGSLVETGLVGLAALLAVMLGGWFLARGARRASRDPETRHLAQCLAASVAVAAFAYGTFDAFSFPMAANLTFLLVGCGAALWRLARESPEVSSGAPRAEANEATGASGVEGANGPSGAGRRDGGNGASDANGSDGASGRDGGNGASDANGSDGASGRDGGNGAGRGRSAGEDRRGDRGEDRHGDRGGDRGGPGGQGRTGLPSSQTLERQTLPRPDGSKEVTGP</sequence>
<keyword evidence="3 6" id="KW-1133">Transmembrane helix</keyword>
<feature type="transmembrane region" description="Helical" evidence="6">
    <location>
        <begin position="195"/>
        <end position="215"/>
    </location>
</feature>
<comment type="subcellular location">
    <subcellularLocation>
        <location evidence="1">Membrane</location>
        <topology evidence="1">Multi-pass membrane protein</topology>
    </subcellularLocation>
</comment>
<evidence type="ECO:0000313" key="8">
    <source>
        <dbReference type="EMBL" id="MFC6878536.1"/>
    </source>
</evidence>
<name>A0ABW2C9W9_9ACTN</name>
<evidence type="ECO:0000256" key="1">
    <source>
        <dbReference type="ARBA" id="ARBA00004141"/>
    </source>
</evidence>
<protein>
    <submittedName>
        <fullName evidence="8">O-antigen ligase family protein</fullName>
    </submittedName>
</protein>
<feature type="compositionally biased region" description="Low complexity" evidence="5">
    <location>
        <begin position="484"/>
        <end position="493"/>
    </location>
</feature>
<feature type="transmembrane region" description="Helical" evidence="6">
    <location>
        <begin position="263"/>
        <end position="284"/>
    </location>
</feature>
<comment type="caution">
    <text evidence="8">The sequence shown here is derived from an EMBL/GenBank/DDBJ whole genome shotgun (WGS) entry which is preliminary data.</text>
</comment>
<dbReference type="RefSeq" id="WP_378063012.1">
    <property type="nucleotide sequence ID" value="NZ_JBHSXS010000001.1"/>
</dbReference>
<feature type="transmembrane region" description="Helical" evidence="6">
    <location>
        <begin position="41"/>
        <end position="61"/>
    </location>
</feature>
<evidence type="ECO:0000259" key="7">
    <source>
        <dbReference type="Pfam" id="PF04932"/>
    </source>
</evidence>
<dbReference type="GO" id="GO:0016874">
    <property type="term" value="F:ligase activity"/>
    <property type="evidence" value="ECO:0007669"/>
    <property type="project" value="UniProtKB-KW"/>
</dbReference>
<dbReference type="PANTHER" id="PTHR37422">
    <property type="entry name" value="TEICHURONIC ACID BIOSYNTHESIS PROTEIN TUAE"/>
    <property type="match status" value="1"/>
</dbReference>
<feature type="transmembrane region" description="Helical" evidence="6">
    <location>
        <begin position="12"/>
        <end position="35"/>
    </location>
</feature>
<accession>A0ABW2C9W9</accession>
<organism evidence="8 9">
    <name type="scientific">Actinomadura yumaensis</name>
    <dbReference type="NCBI Taxonomy" id="111807"/>
    <lineage>
        <taxon>Bacteria</taxon>
        <taxon>Bacillati</taxon>
        <taxon>Actinomycetota</taxon>
        <taxon>Actinomycetes</taxon>
        <taxon>Streptosporangiales</taxon>
        <taxon>Thermomonosporaceae</taxon>
        <taxon>Actinomadura</taxon>
    </lineage>
</organism>
<dbReference type="EMBL" id="JBHSXS010000001">
    <property type="protein sequence ID" value="MFC6878536.1"/>
    <property type="molecule type" value="Genomic_DNA"/>
</dbReference>
<proteinExistence type="predicted"/>
<feature type="transmembrane region" description="Helical" evidence="6">
    <location>
        <begin position="73"/>
        <end position="92"/>
    </location>
</feature>
<feature type="compositionally biased region" description="Low complexity" evidence="5">
    <location>
        <begin position="466"/>
        <end position="475"/>
    </location>
</feature>
<keyword evidence="4 6" id="KW-0472">Membrane</keyword>
<evidence type="ECO:0000256" key="4">
    <source>
        <dbReference type="ARBA" id="ARBA00023136"/>
    </source>
</evidence>
<keyword evidence="9" id="KW-1185">Reference proteome</keyword>